<evidence type="ECO:0000259" key="1">
    <source>
        <dbReference type="PROSITE" id="PS51340"/>
    </source>
</evidence>
<organism evidence="2 3">
    <name type="scientific">Pelomonas dachongensis</name>
    <dbReference type="NCBI Taxonomy" id="3299029"/>
    <lineage>
        <taxon>Bacteria</taxon>
        <taxon>Pseudomonadati</taxon>
        <taxon>Pseudomonadota</taxon>
        <taxon>Betaproteobacteria</taxon>
        <taxon>Burkholderiales</taxon>
        <taxon>Sphaerotilaceae</taxon>
        <taxon>Roseateles</taxon>
    </lineage>
</organism>
<feature type="domain" description="MOSC" evidence="1">
    <location>
        <begin position="115"/>
        <end position="267"/>
    </location>
</feature>
<dbReference type="RefSeq" id="WP_394473161.1">
    <property type="nucleotide sequence ID" value="NZ_JBIGHY010000016.1"/>
</dbReference>
<sequence length="273" mass="29195">MADLVSRVAALWRYPVKSCAGEAVDALQLDAGGWPAGDRSWAIADAGGDITWMGAHPRLALVQARLDGQNLMLQAGQRRLTLAADAGSPAPLKAWNAALQDFDHFDGWDAGDDAAALLRSTTGEPLRLVRLATATQRRVGANPLHLVGDGSLRAWRDALPQPLDDLALRVRPNLLLQAVDSSELPAFIEDILVEMRVGPMVLKRTAPCVRCLMTTVDPRSAEPQPEALQALTRLSSERAPGAPVQFGVYLAGGQPGRVQVGDLVDLSLDFDSC</sequence>
<evidence type="ECO:0000313" key="3">
    <source>
        <dbReference type="Proteomes" id="UP001606300"/>
    </source>
</evidence>
<dbReference type="InterPro" id="IPR005302">
    <property type="entry name" value="MoCF_Sase_C"/>
</dbReference>
<dbReference type="Proteomes" id="UP001606300">
    <property type="component" value="Unassembled WGS sequence"/>
</dbReference>
<dbReference type="Pfam" id="PF03473">
    <property type="entry name" value="MOSC"/>
    <property type="match status" value="1"/>
</dbReference>
<accession>A0ABW7EUB7</accession>
<evidence type="ECO:0000313" key="2">
    <source>
        <dbReference type="EMBL" id="MFG6417101.1"/>
    </source>
</evidence>
<comment type="caution">
    <text evidence="2">The sequence shown here is derived from an EMBL/GenBank/DDBJ whole genome shotgun (WGS) entry which is preliminary data.</text>
</comment>
<dbReference type="SUPFAM" id="SSF50800">
    <property type="entry name" value="PK beta-barrel domain-like"/>
    <property type="match status" value="1"/>
</dbReference>
<dbReference type="InterPro" id="IPR011037">
    <property type="entry name" value="Pyrv_Knase-like_insert_dom_sf"/>
</dbReference>
<proteinExistence type="predicted"/>
<gene>
    <name evidence="2" type="ORF">ACG02S_24705</name>
</gene>
<name>A0ABW7EUB7_9BURK</name>
<dbReference type="Pfam" id="PF03476">
    <property type="entry name" value="MOSC_N"/>
    <property type="match status" value="1"/>
</dbReference>
<keyword evidence="3" id="KW-1185">Reference proteome</keyword>
<protein>
    <submittedName>
        <fullName evidence="2">MOSC domain-containing protein</fullName>
    </submittedName>
</protein>
<dbReference type="InterPro" id="IPR005303">
    <property type="entry name" value="MOCOS_middle"/>
</dbReference>
<dbReference type="EMBL" id="JBIGHY010000016">
    <property type="protein sequence ID" value="MFG6417101.1"/>
    <property type="molecule type" value="Genomic_DNA"/>
</dbReference>
<reference evidence="2 3" key="1">
    <citation type="submission" date="2024-09" db="EMBL/GenBank/DDBJ databases">
        <title>Novel species of the genus Pelomonas and Roseateles isolated from streams.</title>
        <authorList>
            <person name="Lu H."/>
        </authorList>
    </citation>
    <scope>NUCLEOTIDE SEQUENCE [LARGE SCALE GENOMIC DNA]</scope>
    <source>
        <strain evidence="2 3">DC23W</strain>
    </source>
</reference>
<dbReference type="PROSITE" id="PS51340">
    <property type="entry name" value="MOSC"/>
    <property type="match status" value="1"/>
</dbReference>
<dbReference type="SUPFAM" id="SSF141673">
    <property type="entry name" value="MOSC N-terminal domain-like"/>
    <property type="match status" value="1"/>
</dbReference>